<dbReference type="PROSITE" id="PS00678">
    <property type="entry name" value="WD_REPEATS_1"/>
    <property type="match status" value="1"/>
</dbReference>
<keyword evidence="1 3" id="KW-0853">WD repeat</keyword>
<dbReference type="SMART" id="SM00320">
    <property type="entry name" value="WD40"/>
    <property type="match status" value="6"/>
</dbReference>
<dbReference type="Pfam" id="PF00400">
    <property type="entry name" value="WD40"/>
    <property type="match status" value="4"/>
</dbReference>
<feature type="repeat" description="WD" evidence="3">
    <location>
        <begin position="237"/>
        <end position="269"/>
    </location>
</feature>
<evidence type="ECO:0000256" key="4">
    <source>
        <dbReference type="SAM" id="Coils"/>
    </source>
</evidence>
<evidence type="ECO:0000313" key="7">
    <source>
        <dbReference type="Proteomes" id="UP000261520"/>
    </source>
</evidence>
<keyword evidence="4" id="KW-0175">Coiled coil</keyword>
<dbReference type="GO" id="GO:0030968">
    <property type="term" value="P:endoplasmic reticulum unfolded protein response"/>
    <property type="evidence" value="ECO:0007669"/>
    <property type="project" value="TreeGrafter"/>
</dbReference>
<feature type="repeat" description="WD" evidence="3">
    <location>
        <begin position="48"/>
        <end position="80"/>
    </location>
</feature>
<dbReference type="PANTHER" id="PTHR44321">
    <property type="entry name" value="TRANSDUCIN BETA-LIKE PROTEIN 2"/>
    <property type="match status" value="1"/>
</dbReference>
<dbReference type="InterPro" id="IPR019775">
    <property type="entry name" value="WD40_repeat_CS"/>
</dbReference>
<feature type="compositionally biased region" description="Basic and acidic residues" evidence="5">
    <location>
        <begin position="21"/>
        <end position="35"/>
    </location>
</feature>
<evidence type="ECO:0000256" key="5">
    <source>
        <dbReference type="SAM" id="MobiDB-lite"/>
    </source>
</evidence>
<dbReference type="InterPro" id="IPR020472">
    <property type="entry name" value="WD40_PAC1"/>
</dbReference>
<organism evidence="6 7">
    <name type="scientific">Periophthalmus magnuspinnatus</name>
    <dbReference type="NCBI Taxonomy" id="409849"/>
    <lineage>
        <taxon>Eukaryota</taxon>
        <taxon>Metazoa</taxon>
        <taxon>Chordata</taxon>
        <taxon>Craniata</taxon>
        <taxon>Vertebrata</taxon>
        <taxon>Euteleostomi</taxon>
        <taxon>Actinopterygii</taxon>
        <taxon>Neopterygii</taxon>
        <taxon>Teleostei</taxon>
        <taxon>Neoteleostei</taxon>
        <taxon>Acanthomorphata</taxon>
        <taxon>Gobiaria</taxon>
        <taxon>Gobiiformes</taxon>
        <taxon>Gobioidei</taxon>
        <taxon>Gobiidae</taxon>
        <taxon>Oxudercinae</taxon>
        <taxon>Periophthalmus</taxon>
    </lineage>
</organism>
<dbReference type="PROSITE" id="PS50082">
    <property type="entry name" value="WD_REPEATS_2"/>
    <property type="match status" value="3"/>
</dbReference>
<evidence type="ECO:0000256" key="2">
    <source>
        <dbReference type="ARBA" id="ARBA00022737"/>
    </source>
</evidence>
<dbReference type="InterPro" id="IPR036322">
    <property type="entry name" value="WD40_repeat_dom_sf"/>
</dbReference>
<feature type="coiled-coil region" evidence="4">
    <location>
        <begin position="377"/>
        <end position="404"/>
    </location>
</feature>
<protein>
    <submittedName>
        <fullName evidence="6">Uncharacterized protein</fullName>
    </submittedName>
</protein>
<feature type="repeat" description="WD" evidence="3">
    <location>
        <begin position="146"/>
        <end position="180"/>
    </location>
</feature>
<evidence type="ECO:0000313" key="6">
    <source>
        <dbReference type="Ensembl" id="ENSPMGP00000022982.1"/>
    </source>
</evidence>
<dbReference type="GO" id="GO:0005783">
    <property type="term" value="C:endoplasmic reticulum"/>
    <property type="evidence" value="ECO:0007669"/>
    <property type="project" value="TreeGrafter"/>
</dbReference>
<dbReference type="Gene3D" id="2.130.10.10">
    <property type="entry name" value="YVTN repeat-like/Quinoprotein amine dehydrogenase"/>
    <property type="match status" value="2"/>
</dbReference>
<accession>A0A3B4B0B2</accession>
<dbReference type="PRINTS" id="PR00320">
    <property type="entry name" value="GPROTEINBRPT"/>
</dbReference>
<dbReference type="PANTHER" id="PTHR44321:SF1">
    <property type="entry name" value="TRANSDUCIN BETA-LIKE PROTEIN 2"/>
    <property type="match status" value="1"/>
</dbReference>
<keyword evidence="2" id="KW-0677">Repeat</keyword>
<dbReference type="SUPFAM" id="SSF50978">
    <property type="entry name" value="WD40 repeat-like"/>
    <property type="match status" value="1"/>
</dbReference>
<reference evidence="6" key="2">
    <citation type="submission" date="2025-09" db="UniProtKB">
        <authorList>
            <consortium name="Ensembl"/>
        </authorList>
    </citation>
    <scope>IDENTIFICATION</scope>
</reference>
<keyword evidence="7" id="KW-1185">Reference proteome</keyword>
<sequence>MALCTVPQESSAVKPSAVKKPKQEKQQRRSKDKNTQHTFSHPLLAATLKAHNGNVTCLDFSSNGKYLASCADDRTVRIWSTKDFMEREHKCLRANVELDHAVLVRFSPDSRAFITWLANGDTIRIFKMVKKEDGTLNFKAAAEDFPQKHKASIINIGIAETGKFIMSASADTTIHIWDLKGDILATLNTNQVTNSYAAVSPCGRFVASCGFTPDVKVWEVCFGKGGEFREVIRAFDLKGHSAGVHAFAFSNNSDRMATVSKDGTWKLWNTHVEYRKQQDPYLLKTVPCSSSEGSRVALSPDGRVLAVSHGSDVCLYNCESGDLEERLSAVHSSPLTDLHFDTTGLFLACSGDRAIRVLHNAPGHRAAISHLRTLLKKAQSEAMRDRLTQQVEEAERALDTLLSHAHTQPLS</sequence>
<name>A0A3B4B0B2_9GOBI</name>
<dbReference type="STRING" id="409849.ENSPMGP00000022982"/>
<dbReference type="InterPro" id="IPR042410">
    <property type="entry name" value="WBSCR13"/>
</dbReference>
<dbReference type="Proteomes" id="UP000261520">
    <property type="component" value="Unplaced"/>
</dbReference>
<reference evidence="6" key="1">
    <citation type="submission" date="2025-08" db="UniProtKB">
        <authorList>
            <consortium name="Ensembl"/>
        </authorList>
    </citation>
    <scope>IDENTIFICATION</scope>
</reference>
<evidence type="ECO:0000256" key="3">
    <source>
        <dbReference type="PROSITE-ProRule" id="PRU00221"/>
    </source>
</evidence>
<dbReference type="InterPro" id="IPR001680">
    <property type="entry name" value="WD40_rpt"/>
</dbReference>
<dbReference type="Ensembl" id="ENSPMGT00000024481.1">
    <property type="protein sequence ID" value="ENSPMGP00000022982.1"/>
    <property type="gene ID" value="ENSPMGG00000018597.1"/>
</dbReference>
<dbReference type="AlphaFoldDB" id="A0A3B4B0B2"/>
<dbReference type="PROSITE" id="PS50294">
    <property type="entry name" value="WD_REPEATS_REGION"/>
    <property type="match status" value="3"/>
</dbReference>
<dbReference type="InterPro" id="IPR015943">
    <property type="entry name" value="WD40/YVTN_repeat-like_dom_sf"/>
</dbReference>
<proteinExistence type="predicted"/>
<feature type="region of interest" description="Disordered" evidence="5">
    <location>
        <begin position="1"/>
        <end position="37"/>
    </location>
</feature>
<evidence type="ECO:0000256" key="1">
    <source>
        <dbReference type="ARBA" id="ARBA00022574"/>
    </source>
</evidence>